<evidence type="ECO:0000313" key="4">
    <source>
        <dbReference type="WBParaSite" id="PSU_v2.g6616.t1"/>
    </source>
</evidence>
<evidence type="ECO:0000256" key="1">
    <source>
        <dbReference type="ARBA" id="ARBA00022737"/>
    </source>
</evidence>
<evidence type="ECO:0000256" key="2">
    <source>
        <dbReference type="PROSITE-ProRule" id="PRU00103"/>
    </source>
</evidence>
<dbReference type="AlphaFoldDB" id="A0A914Z1N3"/>
<evidence type="ECO:0000313" key="3">
    <source>
        <dbReference type="Proteomes" id="UP000887577"/>
    </source>
</evidence>
<dbReference type="GO" id="GO:0005634">
    <property type="term" value="C:nucleus"/>
    <property type="evidence" value="ECO:0007669"/>
    <property type="project" value="TreeGrafter"/>
</dbReference>
<dbReference type="InterPro" id="IPR021133">
    <property type="entry name" value="HEAT_type_2"/>
</dbReference>
<proteinExistence type="predicted"/>
<accession>A0A914Z1N3</accession>
<dbReference type="InterPro" id="IPR011989">
    <property type="entry name" value="ARM-like"/>
</dbReference>
<keyword evidence="1" id="KW-0677">Repeat</keyword>
<dbReference type="Proteomes" id="UP000887577">
    <property type="component" value="Unplaced"/>
</dbReference>
<keyword evidence="3" id="KW-1185">Reference proteome</keyword>
<feature type="repeat" description="HEAT" evidence="2">
    <location>
        <begin position="23"/>
        <end position="61"/>
    </location>
</feature>
<dbReference type="WBParaSite" id="PSU_v2.g6616.t1">
    <property type="protein sequence ID" value="PSU_v2.g6616.t1"/>
    <property type="gene ID" value="PSU_v2.g6616"/>
</dbReference>
<name>A0A914Z1N3_9BILA</name>
<dbReference type="GO" id="GO:0000159">
    <property type="term" value="C:protein phosphatase type 2A complex"/>
    <property type="evidence" value="ECO:0007669"/>
    <property type="project" value="TreeGrafter"/>
</dbReference>
<dbReference type="PANTHER" id="PTHR10648:SF4">
    <property type="entry name" value="PROTEIN PHOSPHATASE 2 (FORMERLY 2A), REGULATORY SUBUNIT A, BETA ISOFORM-RELATED"/>
    <property type="match status" value="1"/>
</dbReference>
<dbReference type="Gene3D" id="1.25.10.10">
    <property type="entry name" value="Leucine-rich Repeat Variant"/>
    <property type="match status" value="1"/>
</dbReference>
<dbReference type="GO" id="GO:0005829">
    <property type="term" value="C:cytosol"/>
    <property type="evidence" value="ECO:0007669"/>
    <property type="project" value="TreeGrafter"/>
</dbReference>
<dbReference type="InterPro" id="IPR051023">
    <property type="entry name" value="PP2A_Regulatory_Subunit_A"/>
</dbReference>
<protein>
    <submittedName>
        <fullName evidence="4">Uncharacterized protein</fullName>
    </submittedName>
</protein>
<reference evidence="4" key="1">
    <citation type="submission" date="2022-11" db="UniProtKB">
        <authorList>
            <consortium name="WormBaseParasite"/>
        </authorList>
    </citation>
    <scope>IDENTIFICATION</scope>
</reference>
<dbReference type="SUPFAM" id="SSF48371">
    <property type="entry name" value="ARM repeat"/>
    <property type="match status" value="1"/>
</dbReference>
<organism evidence="3 4">
    <name type="scientific">Panagrolaimus superbus</name>
    <dbReference type="NCBI Taxonomy" id="310955"/>
    <lineage>
        <taxon>Eukaryota</taxon>
        <taxon>Metazoa</taxon>
        <taxon>Ecdysozoa</taxon>
        <taxon>Nematoda</taxon>
        <taxon>Chromadorea</taxon>
        <taxon>Rhabditida</taxon>
        <taxon>Tylenchina</taxon>
        <taxon>Panagrolaimomorpha</taxon>
        <taxon>Panagrolaimoidea</taxon>
        <taxon>Panagrolaimidae</taxon>
        <taxon>Panagrolaimus</taxon>
    </lineage>
</organism>
<dbReference type="PROSITE" id="PS50077">
    <property type="entry name" value="HEAT_REPEAT"/>
    <property type="match status" value="1"/>
</dbReference>
<dbReference type="PANTHER" id="PTHR10648">
    <property type="entry name" value="SERINE/THREONINE-PROTEIN PHOSPHATASE PP2A 65 KDA REGULATORY SUBUNIT"/>
    <property type="match status" value="1"/>
</dbReference>
<dbReference type="InterPro" id="IPR016024">
    <property type="entry name" value="ARM-type_fold"/>
</dbReference>
<dbReference type="GO" id="GO:0019888">
    <property type="term" value="F:protein phosphatase regulator activity"/>
    <property type="evidence" value="ECO:0007669"/>
    <property type="project" value="TreeGrafter"/>
</dbReference>
<sequence>MTAVASTPPQQQQVEEGEDNLYPIAVLIDELRNEDVQLRLNSIRKLSTIALALGVERTRKELIQFLTGTYNL</sequence>